<dbReference type="Gene3D" id="1.10.555.10">
    <property type="entry name" value="Rho GTPase activation protein"/>
    <property type="match status" value="1"/>
</dbReference>
<evidence type="ECO:0000256" key="1">
    <source>
        <dbReference type="ARBA" id="ARBA00022468"/>
    </source>
</evidence>
<feature type="chain" id="PRO_5034648650" evidence="6">
    <location>
        <begin position="27"/>
        <end position="567"/>
    </location>
</feature>
<proteinExistence type="predicted"/>
<dbReference type="GO" id="GO:0005096">
    <property type="term" value="F:GTPase activator activity"/>
    <property type="evidence" value="ECO:0007669"/>
    <property type="project" value="UniProtKB-KW"/>
</dbReference>
<dbReference type="GO" id="GO:0005925">
    <property type="term" value="C:focal adhesion"/>
    <property type="evidence" value="ECO:0007669"/>
    <property type="project" value="TreeGrafter"/>
</dbReference>
<reference evidence="8" key="1">
    <citation type="submission" date="2025-08" db="UniProtKB">
        <authorList>
            <consortium name="Ensembl"/>
        </authorList>
    </citation>
    <scope>IDENTIFICATION</scope>
</reference>
<dbReference type="Ensembl" id="ENSLLTT00000012687.1">
    <property type="protein sequence ID" value="ENSLLTP00000012213.1"/>
    <property type="gene ID" value="ENSLLTG00000009319.1"/>
</dbReference>
<organism evidence="8 9">
    <name type="scientific">Laticauda laticaudata</name>
    <name type="common">Blue-ringed sea krait</name>
    <name type="synonym">Blue-lipped sea krait</name>
    <dbReference type="NCBI Taxonomy" id="8630"/>
    <lineage>
        <taxon>Eukaryota</taxon>
        <taxon>Metazoa</taxon>
        <taxon>Chordata</taxon>
        <taxon>Craniata</taxon>
        <taxon>Vertebrata</taxon>
        <taxon>Euteleostomi</taxon>
        <taxon>Lepidosauria</taxon>
        <taxon>Squamata</taxon>
        <taxon>Bifurcata</taxon>
        <taxon>Unidentata</taxon>
        <taxon>Episquamata</taxon>
        <taxon>Toxicofera</taxon>
        <taxon>Serpentes</taxon>
        <taxon>Colubroidea</taxon>
        <taxon>Elapidae</taxon>
        <taxon>Laticaudinae</taxon>
        <taxon>Laticauda</taxon>
    </lineage>
</organism>
<dbReference type="Pfam" id="PF00620">
    <property type="entry name" value="RhoGAP"/>
    <property type="match status" value="1"/>
</dbReference>
<reference evidence="8" key="2">
    <citation type="submission" date="2025-09" db="UniProtKB">
        <authorList>
            <consortium name="Ensembl"/>
        </authorList>
    </citation>
    <scope>IDENTIFICATION</scope>
</reference>
<dbReference type="GO" id="GO:0098978">
    <property type="term" value="C:glutamatergic synapse"/>
    <property type="evidence" value="ECO:0007669"/>
    <property type="project" value="Ensembl"/>
</dbReference>
<dbReference type="GO" id="GO:0007165">
    <property type="term" value="P:signal transduction"/>
    <property type="evidence" value="ECO:0007669"/>
    <property type="project" value="InterPro"/>
</dbReference>
<protein>
    <submittedName>
        <fullName evidence="8">Rho GTPase activating protein 22</fullName>
    </submittedName>
</protein>
<dbReference type="Proteomes" id="UP000694406">
    <property type="component" value="Unplaced"/>
</dbReference>
<dbReference type="PANTHER" id="PTHR15228:SF22">
    <property type="entry name" value="RHO GTPASE-ACTIVATING PROTEIN 22"/>
    <property type="match status" value="1"/>
</dbReference>
<dbReference type="PROSITE" id="PS50238">
    <property type="entry name" value="RHOGAP"/>
    <property type="match status" value="1"/>
</dbReference>
<evidence type="ECO:0000256" key="2">
    <source>
        <dbReference type="ARBA" id="ARBA00022553"/>
    </source>
</evidence>
<feature type="domain" description="Rho-GAP" evidence="7">
    <location>
        <begin position="39"/>
        <end position="233"/>
    </location>
</feature>
<sequence>MPGFPLGRSGPLALPGFCCLLAACPGSGCCAARRGIFGQRLEDTVSYEKKSGQQLVPLLVEQCVDFIRTRGLTEEGLFRLPGQANLVKDLQDSFNGGKKPQFDRNTDVHAVASLLKRYLRELPEPVIPFANYQDFLSCGQLLSKDKGQGTRELTKQVLCLPEANYNLLRFICRFLDEVQSYASHNKMSIQNLATVFGPNILRPQVEDPVAQMEGTSLVQGLMAILISEHAKIFDPSLIQDSVQPDAVLQCPPSWVDWNLQSGQTENSLCSHAGSLPALGPSAAQPRMQDCNQKGNGQQPPSSPNHRKQGLASWKGSPLRQPGARSLYHPPGSPFLESCCLPLHENGLLGGRSAVQGHHGGKGKGSDSCQRLSAYDNVPILLHHSKEACSNAGPSGSLSSSSLSLAVDSVTLCATCTTTTRACLALSPLGSPLPHDEVSLGSNGGEPETGCGRSREGRNLSVASRDAVHCSAALQDLIAELKAELRKQRSGYEAAFKRMEGTSTELRKLVTRLQEELIQEKKKQAMLQIKLRNSERARKDAERRNHFLQEEMEYFFTTLGNITAGSQV</sequence>
<dbReference type="AlphaFoldDB" id="A0A8C5WTA9"/>
<evidence type="ECO:0000313" key="8">
    <source>
        <dbReference type="Ensembl" id="ENSLLTP00000012213.1"/>
    </source>
</evidence>
<dbReference type="GO" id="GO:0051056">
    <property type="term" value="P:regulation of small GTPase mediated signal transduction"/>
    <property type="evidence" value="ECO:0007669"/>
    <property type="project" value="UniProtKB-ARBA"/>
</dbReference>
<evidence type="ECO:0000256" key="5">
    <source>
        <dbReference type="SAM" id="MobiDB-lite"/>
    </source>
</evidence>
<dbReference type="SMART" id="SM00324">
    <property type="entry name" value="RhoGAP"/>
    <property type="match status" value="1"/>
</dbReference>
<keyword evidence="3 4" id="KW-0175">Coiled coil</keyword>
<name>A0A8C5WTA9_LATLA</name>
<evidence type="ECO:0000256" key="4">
    <source>
        <dbReference type="SAM" id="Coils"/>
    </source>
</evidence>
<dbReference type="SUPFAM" id="SSF48350">
    <property type="entry name" value="GTPase activation domain, GAP"/>
    <property type="match status" value="1"/>
</dbReference>
<feature type="signal peptide" evidence="6">
    <location>
        <begin position="1"/>
        <end position="26"/>
    </location>
</feature>
<keyword evidence="9" id="KW-1185">Reference proteome</keyword>
<evidence type="ECO:0000256" key="3">
    <source>
        <dbReference type="ARBA" id="ARBA00023054"/>
    </source>
</evidence>
<keyword evidence="2" id="KW-0597">Phosphoprotein</keyword>
<dbReference type="InterPro" id="IPR008936">
    <property type="entry name" value="Rho_GTPase_activation_prot"/>
</dbReference>
<feature type="region of interest" description="Disordered" evidence="5">
    <location>
        <begin position="435"/>
        <end position="457"/>
    </location>
</feature>
<dbReference type="InterPro" id="IPR051025">
    <property type="entry name" value="RhoGAP"/>
</dbReference>
<dbReference type="GeneTree" id="ENSGT00950000183015"/>
<feature type="coiled-coil region" evidence="4">
    <location>
        <begin position="502"/>
        <end position="550"/>
    </location>
</feature>
<dbReference type="FunFam" id="1.10.555.10:FF:000015">
    <property type="entry name" value="rho GTPase-activating protein 25 isoform X1"/>
    <property type="match status" value="1"/>
</dbReference>
<evidence type="ECO:0000313" key="9">
    <source>
        <dbReference type="Proteomes" id="UP000694406"/>
    </source>
</evidence>
<feature type="compositionally biased region" description="Polar residues" evidence="5">
    <location>
        <begin position="289"/>
        <end position="299"/>
    </location>
</feature>
<dbReference type="PANTHER" id="PTHR15228">
    <property type="entry name" value="SPERMATHECAL PHYSIOLOGY VARIANT"/>
    <property type="match status" value="1"/>
</dbReference>
<feature type="region of interest" description="Disordered" evidence="5">
    <location>
        <begin position="280"/>
        <end position="326"/>
    </location>
</feature>
<evidence type="ECO:0000256" key="6">
    <source>
        <dbReference type="SAM" id="SignalP"/>
    </source>
</evidence>
<accession>A0A8C5WTA9</accession>
<evidence type="ECO:0000259" key="7">
    <source>
        <dbReference type="PROSITE" id="PS50238"/>
    </source>
</evidence>
<dbReference type="InterPro" id="IPR000198">
    <property type="entry name" value="RhoGAP_dom"/>
</dbReference>
<keyword evidence="6" id="KW-0732">Signal</keyword>
<dbReference type="GO" id="GO:0099175">
    <property type="term" value="P:regulation of postsynapse organization"/>
    <property type="evidence" value="ECO:0007669"/>
    <property type="project" value="Ensembl"/>
</dbReference>
<keyword evidence="1" id="KW-0343">GTPase activation</keyword>
<gene>
    <name evidence="8" type="primary">ARHGAP22</name>
</gene>